<organism evidence="9 10">
    <name type="scientific">Streptacidiphilus jeojiensis</name>
    <dbReference type="NCBI Taxonomy" id="3229225"/>
    <lineage>
        <taxon>Bacteria</taxon>
        <taxon>Bacillati</taxon>
        <taxon>Actinomycetota</taxon>
        <taxon>Actinomycetes</taxon>
        <taxon>Kitasatosporales</taxon>
        <taxon>Streptomycetaceae</taxon>
        <taxon>Streptacidiphilus</taxon>
    </lineage>
</organism>
<proteinExistence type="inferred from homology"/>
<dbReference type="InterPro" id="IPR046373">
    <property type="entry name" value="Acyl-CoA_Oxase/DH_mid-dom_sf"/>
</dbReference>
<feature type="domain" description="Acyl-CoA dehydrogenase/oxidase C-terminal" evidence="6">
    <location>
        <begin position="597"/>
        <end position="742"/>
    </location>
</feature>
<feature type="domain" description="Acyl-CoA dehydrogenase/oxidase N-terminal" evidence="8">
    <location>
        <begin position="6"/>
        <end position="98"/>
    </location>
</feature>
<evidence type="ECO:0000259" key="6">
    <source>
        <dbReference type="Pfam" id="PF00441"/>
    </source>
</evidence>
<feature type="domain" description="Acyl-CoA dehydrogenase/oxidase C-terminal" evidence="6">
    <location>
        <begin position="228"/>
        <end position="347"/>
    </location>
</feature>
<keyword evidence="3" id="KW-0285">Flavoprotein</keyword>
<dbReference type="Pfam" id="PF02771">
    <property type="entry name" value="Acyl-CoA_dh_N"/>
    <property type="match status" value="2"/>
</dbReference>
<keyword evidence="4" id="KW-0274">FAD</keyword>
<feature type="domain" description="Acyl-CoA oxidase/dehydrogenase middle" evidence="7">
    <location>
        <begin position="489"/>
        <end position="585"/>
    </location>
</feature>
<dbReference type="PANTHER" id="PTHR43292:SF4">
    <property type="entry name" value="ACYL-COA DEHYDROGENASE FADE34"/>
    <property type="match status" value="1"/>
</dbReference>
<evidence type="ECO:0000256" key="2">
    <source>
        <dbReference type="ARBA" id="ARBA00009347"/>
    </source>
</evidence>
<dbReference type="InterPro" id="IPR052161">
    <property type="entry name" value="Mycobact_Acyl-CoA_DH"/>
</dbReference>
<name>A0ABV6XJZ8_9ACTN</name>
<dbReference type="Gene3D" id="1.10.540.10">
    <property type="entry name" value="Acyl-CoA dehydrogenase/oxidase, N-terminal domain"/>
    <property type="match status" value="2"/>
</dbReference>
<dbReference type="SUPFAM" id="SSF56645">
    <property type="entry name" value="Acyl-CoA dehydrogenase NM domain-like"/>
    <property type="match status" value="2"/>
</dbReference>
<evidence type="ECO:0000256" key="5">
    <source>
        <dbReference type="ARBA" id="ARBA00023002"/>
    </source>
</evidence>
<comment type="cofactor">
    <cofactor evidence="1">
        <name>FAD</name>
        <dbReference type="ChEBI" id="CHEBI:57692"/>
    </cofactor>
</comment>
<evidence type="ECO:0000313" key="10">
    <source>
        <dbReference type="Proteomes" id="UP001592581"/>
    </source>
</evidence>
<dbReference type="EMBL" id="JBEUKS010000003">
    <property type="protein sequence ID" value="MFC1438589.1"/>
    <property type="molecule type" value="Genomic_DNA"/>
</dbReference>
<dbReference type="Gene3D" id="1.20.140.10">
    <property type="entry name" value="Butyryl-CoA Dehydrogenase, subunit A, domain 3"/>
    <property type="match status" value="2"/>
</dbReference>
<protein>
    <submittedName>
        <fullName evidence="9">Acyl-CoA dehydrogenase</fullName>
    </submittedName>
</protein>
<gene>
    <name evidence="9" type="ORF">ABUW04_10000</name>
</gene>
<evidence type="ECO:0000256" key="1">
    <source>
        <dbReference type="ARBA" id="ARBA00001974"/>
    </source>
</evidence>
<dbReference type="Gene3D" id="2.40.110.10">
    <property type="entry name" value="Butyryl-CoA Dehydrogenase, subunit A, domain 2"/>
    <property type="match status" value="1"/>
</dbReference>
<dbReference type="Pfam" id="PF02770">
    <property type="entry name" value="Acyl-CoA_dh_M"/>
    <property type="match status" value="1"/>
</dbReference>
<dbReference type="RefSeq" id="WP_380564146.1">
    <property type="nucleotide sequence ID" value="NZ_JBEUKS010000003.1"/>
</dbReference>
<dbReference type="Pfam" id="PF00441">
    <property type="entry name" value="Acyl-CoA_dh_1"/>
    <property type="match status" value="2"/>
</dbReference>
<dbReference type="SUPFAM" id="SSF47203">
    <property type="entry name" value="Acyl-CoA dehydrogenase C-terminal domain-like"/>
    <property type="match status" value="2"/>
</dbReference>
<dbReference type="Proteomes" id="UP001592581">
    <property type="component" value="Unassembled WGS sequence"/>
</dbReference>
<dbReference type="InterPro" id="IPR037069">
    <property type="entry name" value="AcylCoA_DH/ox_N_sf"/>
</dbReference>
<evidence type="ECO:0000259" key="8">
    <source>
        <dbReference type="Pfam" id="PF02771"/>
    </source>
</evidence>
<dbReference type="InterPro" id="IPR036250">
    <property type="entry name" value="AcylCo_DH-like_C"/>
</dbReference>
<dbReference type="PANTHER" id="PTHR43292">
    <property type="entry name" value="ACYL-COA DEHYDROGENASE"/>
    <property type="match status" value="1"/>
</dbReference>
<evidence type="ECO:0000256" key="3">
    <source>
        <dbReference type="ARBA" id="ARBA00022630"/>
    </source>
</evidence>
<comment type="similarity">
    <text evidence="2">Belongs to the acyl-CoA dehydrogenase family.</text>
</comment>
<dbReference type="InterPro" id="IPR009075">
    <property type="entry name" value="AcylCo_DH/oxidase_C"/>
</dbReference>
<dbReference type="InterPro" id="IPR006091">
    <property type="entry name" value="Acyl-CoA_Oxase/DH_mid-dom"/>
</dbReference>
<evidence type="ECO:0000313" key="9">
    <source>
        <dbReference type="EMBL" id="MFC1438589.1"/>
    </source>
</evidence>
<reference evidence="9 10" key="1">
    <citation type="submission" date="2024-06" db="EMBL/GenBank/DDBJ databases">
        <authorList>
            <person name="Lee S.D."/>
        </authorList>
    </citation>
    <scope>NUCLEOTIDE SEQUENCE [LARGE SCALE GENOMIC DNA]</scope>
    <source>
        <strain evidence="9 10">N1-10</strain>
    </source>
</reference>
<dbReference type="InterPro" id="IPR009100">
    <property type="entry name" value="AcylCoA_DH/oxidase_NM_dom_sf"/>
</dbReference>
<sequence length="746" mass="78007">MALPVTEEHIQLADSVRDFTAHHASVAETRLHLSRYAAGDRPKHWDALVAQGLHRIHIDEADGGDGGSLVDLAVVVEETGRALLPGPFLPTVTASAAVTTAAAGVRRSEVLRCFADGTTGAVVLPGSGVTARLGAQGWVLTGRSTPVLGLLSADLLLVGAERVDDAAGDAVWFALPVQALAGALLPEEGVDLTRDLGRLRLTDAQVAAADLVPGLDADRVRAAVTALYAADASGVVAQSLRTAVDHVKVREQFGRPVGSFQAVKHKAALLLLASELSAAAAWDAARSLAQDGTQSRLAAAAAAVVGPGRAVDAVLDAVTLLGGIGFTWEHDIHLYWRRAISLNALTGPVPTRASDLGALSLTAARDFDLELEDEDPAFREWVAEQLDAAMTLPPNLPQRPGAWPASGTGPRRTLLADTGLAAPHWPRPYGLDASPAQQAVIAQEFAKRGLERPSSVIGEWAVPTVLAHGEEEQKRRFAVPTLRGEMTWCQLFSEPGAGSDLASLSTRAVQDRDRGGWVLNGQKVWTSSAHEADWGICLARSDPQAPRHKGLSCFLVDMHSPGVEVRPLRQATGEAEFNEVFLTDVFVPDQCLLGRAGEGWKLTATTLANERLTIGSGMGGRDGAERLRDAVRSGTPAADAPAVLEALGSITATRIALHALGLRSTLRRLSGLQPGAAASVLKVGSALADRAAAATGLRLLGAEGAVGTDAHGLVQGELQLPSVLIGGGTVEIQLNVIAERILGLPR</sequence>
<accession>A0ABV6XJZ8</accession>
<evidence type="ECO:0000256" key="4">
    <source>
        <dbReference type="ARBA" id="ARBA00022827"/>
    </source>
</evidence>
<comment type="caution">
    <text evidence="9">The sequence shown here is derived from an EMBL/GenBank/DDBJ whole genome shotgun (WGS) entry which is preliminary data.</text>
</comment>
<keyword evidence="5" id="KW-0560">Oxidoreductase</keyword>
<keyword evidence="10" id="KW-1185">Reference proteome</keyword>
<evidence type="ECO:0000259" key="7">
    <source>
        <dbReference type="Pfam" id="PF02770"/>
    </source>
</evidence>
<feature type="domain" description="Acyl-CoA dehydrogenase/oxidase N-terminal" evidence="8">
    <location>
        <begin position="414"/>
        <end position="485"/>
    </location>
</feature>
<dbReference type="InterPro" id="IPR013786">
    <property type="entry name" value="AcylCoA_DH/ox_N"/>
</dbReference>